<evidence type="ECO:0000256" key="13">
    <source>
        <dbReference type="ARBA" id="ARBA00023152"/>
    </source>
</evidence>
<keyword evidence="6 16" id="KW-0808">Transferase</keyword>
<dbReference type="InterPro" id="IPR036918">
    <property type="entry name" value="Pyrv_Knase_C_sf"/>
</dbReference>
<feature type="domain" description="Pyruvate kinase barrel" evidence="17">
    <location>
        <begin position="11"/>
        <end position="331"/>
    </location>
</feature>
<dbReference type="EC" id="2.7.1.40" evidence="4 15"/>
<evidence type="ECO:0000256" key="4">
    <source>
        <dbReference type="ARBA" id="ARBA00012142"/>
    </source>
</evidence>
<dbReference type="NCBIfam" id="TIGR01064">
    <property type="entry name" value="pyruv_kin"/>
    <property type="match status" value="1"/>
</dbReference>
<dbReference type="NCBIfam" id="NF004491">
    <property type="entry name" value="PRK05826.1"/>
    <property type="match status" value="1"/>
</dbReference>
<dbReference type="FunFam" id="2.40.33.10:FF:000001">
    <property type="entry name" value="Pyruvate kinase"/>
    <property type="match status" value="1"/>
</dbReference>
<keyword evidence="8" id="KW-0547">Nucleotide-binding</keyword>
<evidence type="ECO:0000256" key="15">
    <source>
        <dbReference type="NCBIfam" id="TIGR01064"/>
    </source>
</evidence>
<reference evidence="19 20" key="1">
    <citation type="submission" date="2018-08" db="EMBL/GenBank/DDBJ databases">
        <title>A genome reference for cultivated species of the human gut microbiota.</title>
        <authorList>
            <person name="Zou Y."/>
            <person name="Xue W."/>
            <person name="Luo G."/>
        </authorList>
    </citation>
    <scope>NUCLEOTIDE SEQUENCE [LARGE SCALE GENOMIC DNA]</scope>
    <source>
        <strain evidence="19 20">AF18-46</strain>
    </source>
</reference>
<keyword evidence="9 16" id="KW-0418">Kinase</keyword>
<dbReference type="InterPro" id="IPR001697">
    <property type="entry name" value="Pyr_Knase"/>
</dbReference>
<dbReference type="InterPro" id="IPR015806">
    <property type="entry name" value="Pyrv_Knase_insert_dom_sf"/>
</dbReference>
<evidence type="ECO:0000256" key="16">
    <source>
        <dbReference type="RuleBase" id="RU000504"/>
    </source>
</evidence>
<dbReference type="GeneID" id="89620447"/>
<dbReference type="AlphaFoldDB" id="A0A412PBF9"/>
<evidence type="ECO:0000313" key="20">
    <source>
        <dbReference type="Proteomes" id="UP000284731"/>
    </source>
</evidence>
<evidence type="ECO:0000256" key="10">
    <source>
        <dbReference type="ARBA" id="ARBA00022840"/>
    </source>
</evidence>
<dbReference type="PANTHER" id="PTHR11817">
    <property type="entry name" value="PYRUVATE KINASE"/>
    <property type="match status" value="1"/>
</dbReference>
<dbReference type="SUPFAM" id="SSF50800">
    <property type="entry name" value="PK beta-barrel domain-like"/>
    <property type="match status" value="1"/>
</dbReference>
<evidence type="ECO:0000256" key="5">
    <source>
        <dbReference type="ARBA" id="ARBA00018587"/>
    </source>
</evidence>
<evidence type="ECO:0000256" key="3">
    <source>
        <dbReference type="ARBA" id="ARBA00008663"/>
    </source>
</evidence>
<dbReference type="InterPro" id="IPR015793">
    <property type="entry name" value="Pyrv_Knase_brl"/>
</dbReference>
<dbReference type="Pfam" id="PF02887">
    <property type="entry name" value="PK_C"/>
    <property type="match status" value="1"/>
</dbReference>
<comment type="similarity">
    <text evidence="3 16">Belongs to the pyruvate kinase family.</text>
</comment>
<keyword evidence="11 16" id="KW-0460">Magnesium</keyword>
<dbReference type="SUPFAM" id="SSF51621">
    <property type="entry name" value="Phosphoenolpyruvate/pyruvate domain"/>
    <property type="match status" value="1"/>
</dbReference>
<dbReference type="Proteomes" id="UP000284731">
    <property type="component" value="Unassembled WGS sequence"/>
</dbReference>
<keyword evidence="14 19" id="KW-0670">Pyruvate</keyword>
<evidence type="ECO:0000256" key="11">
    <source>
        <dbReference type="ARBA" id="ARBA00022842"/>
    </source>
</evidence>
<gene>
    <name evidence="19" type="primary">pyk</name>
    <name evidence="19" type="ORF">DWX20_08725</name>
</gene>
<evidence type="ECO:0000313" key="19">
    <source>
        <dbReference type="EMBL" id="RGT54241.1"/>
    </source>
</evidence>
<keyword evidence="7" id="KW-0479">Metal-binding</keyword>
<dbReference type="Gene3D" id="3.40.1380.20">
    <property type="entry name" value="Pyruvate kinase, C-terminal domain"/>
    <property type="match status" value="1"/>
</dbReference>
<dbReference type="GO" id="GO:0004743">
    <property type="term" value="F:pyruvate kinase activity"/>
    <property type="evidence" value="ECO:0007669"/>
    <property type="project" value="UniProtKB-UniRule"/>
</dbReference>
<evidence type="ECO:0000256" key="7">
    <source>
        <dbReference type="ARBA" id="ARBA00022723"/>
    </source>
</evidence>
<dbReference type="GO" id="GO:0000287">
    <property type="term" value="F:magnesium ion binding"/>
    <property type="evidence" value="ECO:0007669"/>
    <property type="project" value="UniProtKB-UniRule"/>
</dbReference>
<dbReference type="Gene3D" id="3.20.20.60">
    <property type="entry name" value="Phosphoenolpyruvate-binding domains"/>
    <property type="match status" value="1"/>
</dbReference>
<evidence type="ECO:0000259" key="17">
    <source>
        <dbReference type="Pfam" id="PF00224"/>
    </source>
</evidence>
<dbReference type="RefSeq" id="WP_006525583.1">
    <property type="nucleotide sequence ID" value="NZ_AP028934.1"/>
</dbReference>
<evidence type="ECO:0000256" key="14">
    <source>
        <dbReference type="ARBA" id="ARBA00023317"/>
    </source>
</evidence>
<evidence type="ECO:0000259" key="18">
    <source>
        <dbReference type="Pfam" id="PF02887"/>
    </source>
</evidence>
<comment type="pathway">
    <text evidence="2 16">Carbohydrate degradation; glycolysis; pyruvate from D-glyceraldehyde 3-phosphate: step 5/5.</text>
</comment>
<dbReference type="PRINTS" id="PR01050">
    <property type="entry name" value="PYRUVTKNASE"/>
</dbReference>
<dbReference type="Gene3D" id="2.40.33.10">
    <property type="entry name" value="PK beta-barrel domain-like"/>
    <property type="match status" value="1"/>
</dbReference>
<dbReference type="UniPathway" id="UPA00109">
    <property type="reaction ID" value="UER00188"/>
</dbReference>
<dbReference type="InterPro" id="IPR015795">
    <property type="entry name" value="Pyrv_Knase_C"/>
</dbReference>
<protein>
    <recommendedName>
        <fullName evidence="5 15">Pyruvate kinase</fullName>
        <ecNumber evidence="4 15">2.7.1.40</ecNumber>
    </recommendedName>
</protein>
<evidence type="ECO:0000256" key="12">
    <source>
        <dbReference type="ARBA" id="ARBA00022958"/>
    </source>
</evidence>
<evidence type="ECO:0000256" key="1">
    <source>
        <dbReference type="ARBA" id="ARBA00001958"/>
    </source>
</evidence>
<evidence type="ECO:0000256" key="2">
    <source>
        <dbReference type="ARBA" id="ARBA00004997"/>
    </source>
</evidence>
<dbReference type="GO" id="GO:0030955">
    <property type="term" value="F:potassium ion binding"/>
    <property type="evidence" value="ECO:0007669"/>
    <property type="project" value="UniProtKB-UniRule"/>
</dbReference>
<evidence type="ECO:0000256" key="9">
    <source>
        <dbReference type="ARBA" id="ARBA00022777"/>
    </source>
</evidence>
<dbReference type="Pfam" id="PF00224">
    <property type="entry name" value="PK"/>
    <property type="match status" value="1"/>
</dbReference>
<dbReference type="GO" id="GO:0016301">
    <property type="term" value="F:kinase activity"/>
    <property type="evidence" value="ECO:0007669"/>
    <property type="project" value="UniProtKB-KW"/>
</dbReference>
<name>A0A412PBF9_9FIRM</name>
<dbReference type="GO" id="GO:0005524">
    <property type="term" value="F:ATP binding"/>
    <property type="evidence" value="ECO:0007669"/>
    <property type="project" value="UniProtKB-KW"/>
</dbReference>
<evidence type="ECO:0000256" key="8">
    <source>
        <dbReference type="ARBA" id="ARBA00022741"/>
    </source>
</evidence>
<dbReference type="InterPro" id="IPR011037">
    <property type="entry name" value="Pyrv_Knase-like_insert_dom_sf"/>
</dbReference>
<dbReference type="InterPro" id="IPR015813">
    <property type="entry name" value="Pyrv/PenolPyrv_kinase-like_dom"/>
</dbReference>
<dbReference type="InterPro" id="IPR040442">
    <property type="entry name" value="Pyrv_kinase-like_dom_sf"/>
</dbReference>
<dbReference type="NCBIfam" id="NF004978">
    <property type="entry name" value="PRK06354.1"/>
    <property type="match status" value="1"/>
</dbReference>
<keyword evidence="12" id="KW-0630">Potassium</keyword>
<evidence type="ECO:0000256" key="6">
    <source>
        <dbReference type="ARBA" id="ARBA00022679"/>
    </source>
</evidence>
<keyword evidence="10" id="KW-0067">ATP-binding</keyword>
<organism evidence="19 20">
    <name type="scientific">Solobacterium moorei</name>
    <dbReference type="NCBI Taxonomy" id="102148"/>
    <lineage>
        <taxon>Bacteria</taxon>
        <taxon>Bacillati</taxon>
        <taxon>Bacillota</taxon>
        <taxon>Erysipelotrichia</taxon>
        <taxon>Erysipelotrichales</taxon>
        <taxon>Erysipelotrichaceae</taxon>
        <taxon>Solobacterium</taxon>
    </lineage>
</organism>
<comment type="catalytic activity">
    <reaction evidence="16">
        <text>pyruvate + ATP = phosphoenolpyruvate + ADP + H(+)</text>
        <dbReference type="Rhea" id="RHEA:18157"/>
        <dbReference type="ChEBI" id="CHEBI:15361"/>
        <dbReference type="ChEBI" id="CHEBI:15378"/>
        <dbReference type="ChEBI" id="CHEBI:30616"/>
        <dbReference type="ChEBI" id="CHEBI:58702"/>
        <dbReference type="ChEBI" id="CHEBI:456216"/>
        <dbReference type="EC" id="2.7.1.40"/>
    </reaction>
</comment>
<dbReference type="EMBL" id="QRWX01000004">
    <property type="protein sequence ID" value="RGT54241.1"/>
    <property type="molecule type" value="Genomic_DNA"/>
</dbReference>
<proteinExistence type="inferred from homology"/>
<comment type="cofactor">
    <cofactor evidence="1">
        <name>K(+)</name>
        <dbReference type="ChEBI" id="CHEBI:29103"/>
    </cofactor>
</comment>
<keyword evidence="13 16" id="KW-0324">Glycolysis</keyword>
<accession>A0A412PBF9</accession>
<feature type="domain" description="Pyruvate kinase C-terminal" evidence="18">
    <location>
        <begin position="365"/>
        <end position="477"/>
    </location>
</feature>
<sequence>MIALENKHLFKKTKVVCTIGPASENEKTLTELVGAGMNIARLNFSHGSHEEHLERINLVRSVSAKTGVNLAIALDTKGPEIRLGTFKNDVENYEIGEIVYLTKAEIEGTHERFHIQCPELFDDLKQGNYILINDGKMKLTVLENNGHELKCRVEVAGPISSRKGCNVPGVKLSMPFLSAKDEADIRFGCRNDVDFIFASFTRRPEDVNAIRAICVEEGKPHINIIPKIENQEGYDNIDAILEAADGVMVARGDLGVEIPTMLVPIYQKHIIRQANIIGKPVITATHMLDSMTHNPRCTRAEASDVCNAVLDGSDGVMLSAESAAGDYPVEACETMSEIAEEAEKIINYRTKLDWLKQSTRKTVQDAVSIAISDATLTLDNIGAIVVFTQGGTTARRISKFRPSVPVLAVTFTKDIQRKLLSYWGVLPVYSEVQNQLTNDDELASTVAKNFGVKKGQLIIISAGYPTGEGSANMMKIVEVK</sequence>
<dbReference type="SUPFAM" id="SSF52935">
    <property type="entry name" value="PK C-terminal domain-like"/>
    <property type="match status" value="1"/>
</dbReference>
<comment type="caution">
    <text evidence="19">The sequence shown here is derived from an EMBL/GenBank/DDBJ whole genome shotgun (WGS) entry which is preliminary data.</text>
</comment>